<accession>A0A7Y3S187</accession>
<dbReference type="AlphaFoldDB" id="A0A7Y3S187"/>
<gene>
    <name evidence="1" type="ORF">G9X64_01320</name>
</gene>
<organism evidence="1 2">
    <name type="scientific">Rhizobium sophorae</name>
    <dbReference type="NCBI Taxonomy" id="1535242"/>
    <lineage>
        <taxon>Bacteria</taxon>
        <taxon>Pseudomonadati</taxon>
        <taxon>Pseudomonadota</taxon>
        <taxon>Alphaproteobacteria</taxon>
        <taxon>Hyphomicrobiales</taxon>
        <taxon>Rhizobiaceae</taxon>
        <taxon>Rhizobium/Agrobacterium group</taxon>
        <taxon>Rhizobium</taxon>
    </lineage>
</organism>
<keyword evidence="2" id="KW-1185">Reference proteome</keyword>
<dbReference type="SUPFAM" id="SSF54593">
    <property type="entry name" value="Glyoxalase/Bleomycin resistance protein/Dihydroxybiphenyl dioxygenase"/>
    <property type="match status" value="1"/>
</dbReference>
<dbReference type="Gene3D" id="3.10.180.10">
    <property type="entry name" value="2,3-Dihydroxybiphenyl 1,2-Dioxygenase, domain 1"/>
    <property type="match status" value="1"/>
</dbReference>
<comment type="caution">
    <text evidence="1">The sequence shown here is derived from an EMBL/GenBank/DDBJ whole genome shotgun (WGS) entry which is preliminary data.</text>
</comment>
<reference evidence="1 2" key="1">
    <citation type="submission" date="2020-02" db="EMBL/GenBank/DDBJ databases">
        <authorList>
            <person name="Sun Q."/>
        </authorList>
    </citation>
    <scope>NUCLEOTIDE SEQUENCE [LARGE SCALE GENOMIC DNA]</scope>
    <source>
        <strain evidence="1 2">CCBAU 03386</strain>
    </source>
</reference>
<sequence>MKVADMVFRLYVETEKFESTIAFYETAQALPCELKFENTEKRIKGAKIGKVLILAGAKEDLATVNDISAIFYVDSLDAFIPWLKDNGAEILHDPVTIPFGRNMTVRNPDGLVVEYFEAKAN</sequence>
<protein>
    <recommendedName>
        <fullName evidence="3">VOC family protein</fullName>
    </recommendedName>
</protein>
<evidence type="ECO:0000313" key="2">
    <source>
        <dbReference type="Proteomes" id="UP000519972"/>
    </source>
</evidence>
<dbReference type="InterPro" id="IPR029068">
    <property type="entry name" value="Glyas_Bleomycin-R_OHBP_Dase"/>
</dbReference>
<proteinExistence type="predicted"/>
<evidence type="ECO:0008006" key="3">
    <source>
        <dbReference type="Google" id="ProtNLM"/>
    </source>
</evidence>
<evidence type="ECO:0000313" key="1">
    <source>
        <dbReference type="EMBL" id="NNU35168.1"/>
    </source>
</evidence>
<dbReference type="EMBL" id="JABFCN010000002">
    <property type="protein sequence ID" value="NNU35168.1"/>
    <property type="molecule type" value="Genomic_DNA"/>
</dbReference>
<name>A0A7Y3S187_9HYPH</name>
<dbReference type="Proteomes" id="UP000519972">
    <property type="component" value="Unassembled WGS sequence"/>
</dbReference>
<dbReference type="RefSeq" id="WP_171375805.1">
    <property type="nucleotide sequence ID" value="NZ_JABFCN010000002.1"/>
</dbReference>